<dbReference type="Proteomes" id="UP001296873">
    <property type="component" value="Unassembled WGS sequence"/>
</dbReference>
<sequence>MEFLRLLRFSKAAEVMGVTSPQAREAKKATVGFVIAGVLLGFLLAPEGQIEKWNRGLDQIDQIMAAKEEKPTTSMDQDPFKVGQEMAQGLIGAMAGEEQLAQAGGGRRA</sequence>
<keyword evidence="2" id="KW-1185">Reference proteome</keyword>
<organism evidence="1 2">
    <name type="scientific">Rhodovibrio sodomensis</name>
    <dbReference type="NCBI Taxonomy" id="1088"/>
    <lineage>
        <taxon>Bacteria</taxon>
        <taxon>Pseudomonadati</taxon>
        <taxon>Pseudomonadota</taxon>
        <taxon>Alphaproteobacteria</taxon>
        <taxon>Rhodospirillales</taxon>
        <taxon>Rhodovibrionaceae</taxon>
        <taxon>Rhodovibrio</taxon>
    </lineage>
</organism>
<reference evidence="1 2" key="1">
    <citation type="journal article" date="2020" name="Microorganisms">
        <title>Osmotic Adaptation and Compatible Solute Biosynthesis of Phototrophic Bacteria as Revealed from Genome Analyses.</title>
        <authorList>
            <person name="Imhoff J.F."/>
            <person name="Rahn T."/>
            <person name="Kunzel S."/>
            <person name="Keller A."/>
            <person name="Neulinger S.C."/>
        </authorList>
    </citation>
    <scope>NUCLEOTIDE SEQUENCE [LARGE SCALE GENOMIC DNA]</scope>
    <source>
        <strain evidence="1 2">DSM 9895</strain>
    </source>
</reference>
<dbReference type="RefSeq" id="WP_200338570.1">
    <property type="nucleotide sequence ID" value="NZ_NRRL01000001.1"/>
</dbReference>
<name>A0ABS1D7X3_9PROT</name>
<protein>
    <recommendedName>
        <fullName evidence="3">YtxH domain-containing protein</fullName>
    </recommendedName>
</protein>
<gene>
    <name evidence="1" type="ORF">CKO28_00495</name>
</gene>
<evidence type="ECO:0000313" key="1">
    <source>
        <dbReference type="EMBL" id="MBK1666519.1"/>
    </source>
</evidence>
<dbReference type="EMBL" id="NRRL01000001">
    <property type="protein sequence ID" value="MBK1666519.1"/>
    <property type="molecule type" value="Genomic_DNA"/>
</dbReference>
<proteinExistence type="predicted"/>
<accession>A0ABS1D7X3</accession>
<evidence type="ECO:0000313" key="2">
    <source>
        <dbReference type="Proteomes" id="UP001296873"/>
    </source>
</evidence>
<comment type="caution">
    <text evidence="1">The sequence shown here is derived from an EMBL/GenBank/DDBJ whole genome shotgun (WGS) entry which is preliminary data.</text>
</comment>
<evidence type="ECO:0008006" key="3">
    <source>
        <dbReference type="Google" id="ProtNLM"/>
    </source>
</evidence>